<dbReference type="Gene3D" id="2.60.40.790">
    <property type="match status" value="1"/>
</dbReference>
<feature type="domain" description="CS" evidence="3">
    <location>
        <begin position="91"/>
        <end position="185"/>
    </location>
</feature>
<evidence type="ECO:0000259" key="3">
    <source>
        <dbReference type="PROSITE" id="PS51203"/>
    </source>
</evidence>
<evidence type="ECO:0000313" key="5">
    <source>
        <dbReference type="Proteomes" id="UP001140949"/>
    </source>
</evidence>
<organism evidence="4 5">
    <name type="scientific">Iris pallida</name>
    <name type="common">Sweet iris</name>
    <dbReference type="NCBI Taxonomy" id="29817"/>
    <lineage>
        <taxon>Eukaryota</taxon>
        <taxon>Viridiplantae</taxon>
        <taxon>Streptophyta</taxon>
        <taxon>Embryophyta</taxon>
        <taxon>Tracheophyta</taxon>
        <taxon>Spermatophyta</taxon>
        <taxon>Magnoliopsida</taxon>
        <taxon>Liliopsida</taxon>
        <taxon>Asparagales</taxon>
        <taxon>Iridaceae</taxon>
        <taxon>Iridoideae</taxon>
        <taxon>Irideae</taxon>
        <taxon>Iris</taxon>
    </lineage>
</organism>
<evidence type="ECO:0000256" key="2">
    <source>
        <dbReference type="SAM" id="MobiDB-lite"/>
    </source>
</evidence>
<feature type="region of interest" description="Disordered" evidence="2">
    <location>
        <begin position="33"/>
        <end position="66"/>
    </location>
</feature>
<sequence length="401" mass="44251">MQTFPGTKSTVSYPLPIPTFPMATLPLPLSSQNPNKTLKWPTHRNPNFSSRLSIKPNSRSSPPLISSGSRIIAERFRCRSVSSSNVSSNPPRTRNYEFNDADTEVELRLDIGSFDIESSKDIFVDADETSLLIRVKASGTLITLMETARLFEKIKPGETIWYLDEDQLVVNLKKYDNELKWPDVMESWETLASGLTQLLKGTSIYLVGESTEINLEVAKELAVGLGYTPLNTSDLLERYAKQSIDSWVISEGADSVAQAEGAILEGLSSHARTVVATLGGEQGAAMKDDKWRHLHAGFTVWLSNSGAGDEESAREEARRHIQDGSLAYTNADVVVKLGRWDREHSKVVAQACLSALKQLILSDKQLTGKKSLYIRLGCRGDWPNIKAPGWNPSSNAETPEA</sequence>
<dbReference type="Proteomes" id="UP001140949">
    <property type="component" value="Unassembled WGS sequence"/>
</dbReference>
<dbReference type="PROSITE" id="PS51203">
    <property type="entry name" value="CS"/>
    <property type="match status" value="1"/>
</dbReference>
<evidence type="ECO:0000256" key="1">
    <source>
        <dbReference type="ARBA" id="ARBA00006997"/>
    </source>
</evidence>
<comment type="caution">
    <text evidence="4">The sequence shown here is derived from an EMBL/GenBank/DDBJ whole genome shotgun (WGS) entry which is preliminary data.</text>
</comment>
<feature type="compositionally biased region" description="Polar residues" evidence="2">
    <location>
        <begin position="44"/>
        <end position="57"/>
    </location>
</feature>
<dbReference type="GO" id="GO:0005829">
    <property type="term" value="C:cytosol"/>
    <property type="evidence" value="ECO:0007669"/>
    <property type="project" value="TreeGrafter"/>
</dbReference>
<dbReference type="InterPro" id="IPR031322">
    <property type="entry name" value="Shikimate/glucono_kinase"/>
</dbReference>
<dbReference type="EMBL" id="JANAVB010012200">
    <property type="protein sequence ID" value="KAJ6836240.1"/>
    <property type="molecule type" value="Genomic_DNA"/>
</dbReference>
<dbReference type="GO" id="GO:0016301">
    <property type="term" value="F:kinase activity"/>
    <property type="evidence" value="ECO:0007669"/>
    <property type="project" value="UniProtKB-KW"/>
</dbReference>
<name>A0AAX6H5D7_IRIPA</name>
<reference evidence="4" key="1">
    <citation type="journal article" date="2023" name="GigaByte">
        <title>Genome assembly of the bearded iris, Iris pallida Lam.</title>
        <authorList>
            <person name="Bruccoleri R.E."/>
            <person name="Oakeley E.J."/>
            <person name="Faust A.M.E."/>
            <person name="Altorfer M."/>
            <person name="Dessus-Babus S."/>
            <person name="Burckhardt D."/>
            <person name="Oertli M."/>
            <person name="Naumann U."/>
            <person name="Petersen F."/>
            <person name="Wong J."/>
        </authorList>
    </citation>
    <scope>NUCLEOTIDE SEQUENCE</scope>
    <source>
        <strain evidence="4">GSM-AAB239-AS_SAM_17_03QT</strain>
    </source>
</reference>
<keyword evidence="5" id="KW-1185">Reference proteome</keyword>
<dbReference type="PANTHER" id="PTHR21087">
    <property type="entry name" value="SHIKIMATE KINASE"/>
    <property type="match status" value="1"/>
</dbReference>
<dbReference type="SUPFAM" id="SSF49764">
    <property type="entry name" value="HSP20-like chaperones"/>
    <property type="match status" value="1"/>
</dbReference>
<proteinExistence type="inferred from homology"/>
<dbReference type="Pfam" id="PF01202">
    <property type="entry name" value="SKI"/>
    <property type="match status" value="1"/>
</dbReference>
<dbReference type="PANTHER" id="PTHR21087:SF23">
    <property type="entry name" value="INACTIVE SHIKIMATE KINASE LIKE 2, CHLOROPLASTIC-RELATED"/>
    <property type="match status" value="1"/>
</dbReference>
<gene>
    <name evidence="4" type="ORF">M6B38_327085</name>
</gene>
<reference evidence="4" key="2">
    <citation type="submission" date="2023-04" db="EMBL/GenBank/DDBJ databases">
        <authorList>
            <person name="Bruccoleri R.E."/>
            <person name="Oakeley E.J."/>
            <person name="Faust A.-M."/>
            <person name="Dessus-Babus S."/>
            <person name="Altorfer M."/>
            <person name="Burckhardt D."/>
            <person name="Oertli M."/>
            <person name="Naumann U."/>
            <person name="Petersen F."/>
            <person name="Wong J."/>
        </authorList>
    </citation>
    <scope>NUCLEOTIDE SEQUENCE</scope>
    <source>
        <strain evidence="4">GSM-AAB239-AS_SAM_17_03QT</strain>
        <tissue evidence="4">Leaf</tissue>
    </source>
</reference>
<keyword evidence="4" id="KW-0808">Transferase</keyword>
<accession>A0AAX6H5D7</accession>
<dbReference type="FunFam" id="2.60.40.790:FF:000050">
    <property type="entry name" value="Probable inactive shikimate kinase like 2, chloroplastic"/>
    <property type="match status" value="1"/>
</dbReference>
<evidence type="ECO:0000313" key="4">
    <source>
        <dbReference type="EMBL" id="KAJ6836240.1"/>
    </source>
</evidence>
<protein>
    <submittedName>
        <fullName evidence="4">Inactive shikimate kinase like 2, chloroplastic</fullName>
    </submittedName>
</protein>
<dbReference type="Gene3D" id="3.40.50.300">
    <property type="entry name" value="P-loop containing nucleotide triphosphate hydrolases"/>
    <property type="match status" value="1"/>
</dbReference>
<dbReference type="InterPro" id="IPR007052">
    <property type="entry name" value="CS_dom"/>
</dbReference>
<keyword evidence="4" id="KW-0418">Kinase</keyword>
<dbReference type="AlphaFoldDB" id="A0AAX6H5D7"/>
<dbReference type="InterPro" id="IPR027417">
    <property type="entry name" value="P-loop_NTPase"/>
</dbReference>
<comment type="similarity">
    <text evidence="1">Belongs to the shikimate kinase family.</text>
</comment>
<dbReference type="InterPro" id="IPR008978">
    <property type="entry name" value="HSP20-like_chaperone"/>
</dbReference>